<evidence type="ECO:0000313" key="9">
    <source>
        <dbReference type="EMBL" id="MBB5774964.1"/>
    </source>
</evidence>
<reference evidence="9 10" key="1">
    <citation type="submission" date="2020-08" db="EMBL/GenBank/DDBJ databases">
        <title>Sequencing the genomes of 1000 actinobacteria strains.</title>
        <authorList>
            <person name="Klenk H.-P."/>
        </authorList>
    </citation>
    <scope>NUCLEOTIDE SEQUENCE [LARGE SCALE GENOMIC DNA]</scope>
    <source>
        <strain evidence="9 10">DSM 45507</strain>
    </source>
</reference>
<dbReference type="PROSITE" id="PS50893">
    <property type="entry name" value="ABC_TRANSPORTER_2"/>
    <property type="match status" value="1"/>
</dbReference>
<dbReference type="InterPro" id="IPR003593">
    <property type="entry name" value="AAA+_ATPase"/>
</dbReference>
<feature type="transmembrane region" description="Helical" evidence="7">
    <location>
        <begin position="126"/>
        <end position="150"/>
    </location>
</feature>
<dbReference type="PANTHER" id="PTHR24221:SF646">
    <property type="entry name" value="HAEMOLYSIN SECRETION ATP-BINDING PROTEIN"/>
    <property type="match status" value="1"/>
</dbReference>
<evidence type="ECO:0000313" key="10">
    <source>
        <dbReference type="Proteomes" id="UP000579153"/>
    </source>
</evidence>
<proteinExistence type="predicted"/>
<dbReference type="AlphaFoldDB" id="A0A7W9G0H0"/>
<dbReference type="Gene3D" id="1.20.1560.10">
    <property type="entry name" value="ABC transporter type 1, transmembrane domain"/>
    <property type="match status" value="1"/>
</dbReference>
<dbReference type="SUPFAM" id="SSF52540">
    <property type="entry name" value="P-loop containing nucleoside triphosphate hydrolases"/>
    <property type="match status" value="1"/>
</dbReference>
<evidence type="ECO:0000256" key="6">
    <source>
        <dbReference type="ARBA" id="ARBA00023136"/>
    </source>
</evidence>
<dbReference type="Proteomes" id="UP000579153">
    <property type="component" value="Unassembled WGS sequence"/>
</dbReference>
<evidence type="ECO:0000256" key="3">
    <source>
        <dbReference type="ARBA" id="ARBA00022741"/>
    </source>
</evidence>
<dbReference type="RefSeq" id="WP_185068734.1">
    <property type="nucleotide sequence ID" value="NZ_JACHMB010000001.1"/>
</dbReference>
<keyword evidence="4 9" id="KW-0067">ATP-binding</keyword>
<dbReference type="GO" id="GO:0034040">
    <property type="term" value="F:ATPase-coupled lipid transmembrane transporter activity"/>
    <property type="evidence" value="ECO:0007669"/>
    <property type="project" value="TreeGrafter"/>
</dbReference>
<keyword evidence="3" id="KW-0547">Nucleotide-binding</keyword>
<evidence type="ECO:0000259" key="8">
    <source>
        <dbReference type="PROSITE" id="PS50893"/>
    </source>
</evidence>
<evidence type="ECO:0000256" key="5">
    <source>
        <dbReference type="ARBA" id="ARBA00022989"/>
    </source>
</evidence>
<feature type="transmembrane region" description="Helical" evidence="7">
    <location>
        <begin position="243"/>
        <end position="264"/>
    </location>
</feature>
<comment type="caution">
    <text evidence="9">The sequence shown here is derived from an EMBL/GenBank/DDBJ whole genome shotgun (WGS) entry which is preliminary data.</text>
</comment>
<dbReference type="GO" id="GO:0016887">
    <property type="term" value="F:ATP hydrolysis activity"/>
    <property type="evidence" value="ECO:0007669"/>
    <property type="project" value="InterPro"/>
</dbReference>
<keyword evidence="10" id="KW-1185">Reference proteome</keyword>
<dbReference type="InterPro" id="IPR039421">
    <property type="entry name" value="Type_1_exporter"/>
</dbReference>
<dbReference type="Gene3D" id="3.40.50.300">
    <property type="entry name" value="P-loop containing nucleotide triphosphate hydrolases"/>
    <property type="match status" value="1"/>
</dbReference>
<dbReference type="InterPro" id="IPR003439">
    <property type="entry name" value="ABC_transporter-like_ATP-bd"/>
</dbReference>
<keyword evidence="5 7" id="KW-1133">Transmembrane helix</keyword>
<feature type="transmembrane region" description="Helical" evidence="7">
    <location>
        <begin position="54"/>
        <end position="81"/>
    </location>
</feature>
<dbReference type="SMART" id="SM00382">
    <property type="entry name" value="AAA"/>
    <property type="match status" value="1"/>
</dbReference>
<dbReference type="GO" id="GO:0005524">
    <property type="term" value="F:ATP binding"/>
    <property type="evidence" value="ECO:0007669"/>
    <property type="project" value="UniProtKB-KW"/>
</dbReference>
<feature type="transmembrane region" description="Helical" evidence="7">
    <location>
        <begin position="156"/>
        <end position="174"/>
    </location>
</feature>
<name>A0A7W9G0H0_9ACTN</name>
<keyword evidence="6 7" id="KW-0472">Membrane</keyword>
<comment type="subcellular location">
    <subcellularLocation>
        <location evidence="1">Cell membrane</location>
        <topology evidence="1">Multi-pass membrane protein</topology>
    </subcellularLocation>
</comment>
<sequence>MRIRTLTRTLTLAFEASPRHAALACLLTLLRAVGVAGVALGQRELVDSAGLADWVSIAVAAAVGVLAHTSVAALGGVEIALRIGLMEKVSVRLTQEIVGSTARIPTIEHAERPDYLNRLLLLRRGAWAIALSCWAYGQAAASIAGIAISVWLLASVHPALAGLAMVAALPLLAARRAQSMLRATVDACAEEVRHERELHELCLRPGPAKEIRVSGAGHELSERAGQGWRRVTRREEAARLRGSLWRCAGWAGFTTGLIAALAIADGASAGAGDIVLILTLATQLGSQIHMTAAGLREIGEFGRVIGHYHWLLDHAAAQRYDGAPAPARLATGVRLERVSFAYSDAAAPVLRDLDLTIEPGSIVGLVGVNGAGKTTLVKLLTGLYRPTGGRVCVDGRDLAEVAPSSWAARCSGVYQDFLKLQSTVREGVGVGDLPRVDDLDRIGDALRRAGADSVVAALEDGLATRLGAVFGGVEPSYGQWQRLALARGLMREAPLMRVLDEPTSALDAQAEHDLFERFAAQSAAAASRHGTITLLVSHRFSTVRMADHIVVLADGRIVEQGTHDQLMASDGRYATLYAMQSAAYANPKGMSEK</sequence>
<dbReference type="EMBL" id="JACHMB010000001">
    <property type="protein sequence ID" value="MBB5774964.1"/>
    <property type="molecule type" value="Genomic_DNA"/>
</dbReference>
<accession>A0A7W9G0H0</accession>
<evidence type="ECO:0000256" key="4">
    <source>
        <dbReference type="ARBA" id="ARBA00022840"/>
    </source>
</evidence>
<organism evidence="9 10">
    <name type="scientific">Nonomuraea jabiensis</name>
    <dbReference type="NCBI Taxonomy" id="882448"/>
    <lineage>
        <taxon>Bacteria</taxon>
        <taxon>Bacillati</taxon>
        <taxon>Actinomycetota</taxon>
        <taxon>Actinomycetes</taxon>
        <taxon>Streptosporangiales</taxon>
        <taxon>Streptosporangiaceae</taxon>
        <taxon>Nonomuraea</taxon>
    </lineage>
</organism>
<gene>
    <name evidence="9" type="ORF">HD596_001720</name>
</gene>
<dbReference type="PANTHER" id="PTHR24221">
    <property type="entry name" value="ATP-BINDING CASSETTE SUB-FAMILY B"/>
    <property type="match status" value="1"/>
</dbReference>
<dbReference type="InterPro" id="IPR027417">
    <property type="entry name" value="P-loop_NTPase"/>
</dbReference>
<dbReference type="Pfam" id="PF00005">
    <property type="entry name" value="ABC_tran"/>
    <property type="match status" value="1"/>
</dbReference>
<dbReference type="GO" id="GO:0005886">
    <property type="term" value="C:plasma membrane"/>
    <property type="evidence" value="ECO:0007669"/>
    <property type="project" value="UniProtKB-SubCell"/>
</dbReference>
<evidence type="ECO:0000256" key="2">
    <source>
        <dbReference type="ARBA" id="ARBA00022692"/>
    </source>
</evidence>
<evidence type="ECO:0000256" key="7">
    <source>
        <dbReference type="SAM" id="Phobius"/>
    </source>
</evidence>
<feature type="transmembrane region" description="Helical" evidence="7">
    <location>
        <begin position="21"/>
        <end position="42"/>
    </location>
</feature>
<dbReference type="InterPro" id="IPR036640">
    <property type="entry name" value="ABC1_TM_sf"/>
</dbReference>
<evidence type="ECO:0000256" key="1">
    <source>
        <dbReference type="ARBA" id="ARBA00004651"/>
    </source>
</evidence>
<feature type="domain" description="ABC transporter" evidence="8">
    <location>
        <begin position="333"/>
        <end position="579"/>
    </location>
</feature>
<keyword evidence="2 7" id="KW-0812">Transmembrane</keyword>
<protein>
    <submittedName>
        <fullName evidence="9">ATP-binding cassette subfamily B protein</fullName>
    </submittedName>
</protein>